<evidence type="ECO:0000256" key="3">
    <source>
        <dbReference type="ARBA" id="ARBA00023004"/>
    </source>
</evidence>
<comment type="cofactor">
    <cofactor evidence="6">
        <name>[2Fe-2S] cluster</name>
        <dbReference type="ChEBI" id="CHEBI:190135"/>
    </cofactor>
</comment>
<dbReference type="InterPro" id="IPR036922">
    <property type="entry name" value="Rieske_2Fe-2S_sf"/>
</dbReference>
<dbReference type="Pfam" id="PF00355">
    <property type="entry name" value="Rieske"/>
    <property type="match status" value="1"/>
</dbReference>
<dbReference type="GO" id="GO:0046872">
    <property type="term" value="F:metal ion binding"/>
    <property type="evidence" value="ECO:0007669"/>
    <property type="project" value="UniProtKB-KW"/>
</dbReference>
<evidence type="ECO:0000313" key="9">
    <source>
        <dbReference type="EMBL" id="SFO39116.1"/>
    </source>
</evidence>
<dbReference type="InterPro" id="IPR017941">
    <property type="entry name" value="Rieske_2Fe-2S"/>
</dbReference>
<dbReference type="PANTHER" id="PTHR10134">
    <property type="entry name" value="CYTOCHROME B-C1 COMPLEX SUBUNIT RIESKE, MITOCHONDRIAL"/>
    <property type="match status" value="1"/>
</dbReference>
<evidence type="ECO:0000256" key="7">
    <source>
        <dbReference type="SAM" id="MobiDB-lite"/>
    </source>
</evidence>
<dbReference type="PROSITE" id="PS51296">
    <property type="entry name" value="RIESKE"/>
    <property type="match status" value="1"/>
</dbReference>
<evidence type="ECO:0000259" key="8">
    <source>
        <dbReference type="PROSITE" id="PS51296"/>
    </source>
</evidence>
<keyword evidence="10" id="KW-1185">Reference proteome</keyword>
<dbReference type="Gene3D" id="2.102.10.10">
    <property type="entry name" value="Rieske [2Fe-2S] iron-sulphur domain"/>
    <property type="match status" value="1"/>
</dbReference>
<keyword evidence="1" id="KW-0001">2Fe-2S</keyword>
<dbReference type="EMBL" id="FOVW01000006">
    <property type="protein sequence ID" value="SFO39116.1"/>
    <property type="molecule type" value="Genomic_DNA"/>
</dbReference>
<keyword evidence="4" id="KW-0411">Iron-sulfur</keyword>
<name>A0A1I5GTF2_9BACT</name>
<reference evidence="10" key="1">
    <citation type="submission" date="2016-10" db="EMBL/GenBank/DDBJ databases">
        <authorList>
            <person name="Varghese N."/>
            <person name="Submissions S."/>
        </authorList>
    </citation>
    <scope>NUCLEOTIDE SEQUENCE [LARGE SCALE GENOMIC DNA]</scope>
    <source>
        <strain evidence="10">DSM 15282</strain>
    </source>
</reference>
<proteinExistence type="predicted"/>
<dbReference type="InterPro" id="IPR014349">
    <property type="entry name" value="Rieske_Fe-S_prot"/>
</dbReference>
<dbReference type="GO" id="GO:0016020">
    <property type="term" value="C:membrane"/>
    <property type="evidence" value="ECO:0007669"/>
    <property type="project" value="InterPro"/>
</dbReference>
<dbReference type="AlphaFoldDB" id="A0A1I5GTF2"/>
<protein>
    <submittedName>
        <fullName evidence="9">Rieske Fe-S protein</fullName>
    </submittedName>
</protein>
<evidence type="ECO:0000256" key="5">
    <source>
        <dbReference type="ARBA" id="ARBA00023157"/>
    </source>
</evidence>
<feature type="domain" description="Rieske" evidence="8">
    <location>
        <begin position="96"/>
        <end position="165"/>
    </location>
</feature>
<evidence type="ECO:0000256" key="4">
    <source>
        <dbReference type="ARBA" id="ARBA00023014"/>
    </source>
</evidence>
<gene>
    <name evidence="9" type="ORF">SAMN04488519_10651</name>
</gene>
<dbReference type="PRINTS" id="PR00162">
    <property type="entry name" value="RIESKE"/>
</dbReference>
<keyword evidence="2" id="KW-0479">Metal-binding</keyword>
<keyword evidence="5" id="KW-1015">Disulfide bond</keyword>
<organism evidence="9 10">
    <name type="scientific">Algoriphagus ornithinivorans</name>
    <dbReference type="NCBI Taxonomy" id="226506"/>
    <lineage>
        <taxon>Bacteria</taxon>
        <taxon>Pseudomonadati</taxon>
        <taxon>Bacteroidota</taxon>
        <taxon>Cytophagia</taxon>
        <taxon>Cytophagales</taxon>
        <taxon>Cyclobacteriaceae</taxon>
        <taxon>Algoriphagus</taxon>
    </lineage>
</organism>
<evidence type="ECO:0000256" key="1">
    <source>
        <dbReference type="ARBA" id="ARBA00022714"/>
    </source>
</evidence>
<sequence length="167" mass="17623">MKKIETKSGNLSSSRREFLEKSGSIAVMSIFGLGFFTACSSSEDMDPQQPPQNPPTSGGGSNGITISGNTVRIDLDVQTGLKTAGGWLLVVDAQTLIVNVGGSYSAMTSVCTHSGCDRNWTFGSNKFTCTCHGSEFDTNGNVLKGPANQALRSFSTSINNNILTITK</sequence>
<dbReference type="RefSeq" id="WP_091653856.1">
    <property type="nucleotide sequence ID" value="NZ_FOVW01000006.1"/>
</dbReference>
<dbReference type="STRING" id="226506.SAMN04488519_10651"/>
<evidence type="ECO:0000256" key="2">
    <source>
        <dbReference type="ARBA" id="ARBA00022723"/>
    </source>
</evidence>
<dbReference type="Proteomes" id="UP000199564">
    <property type="component" value="Unassembled WGS sequence"/>
</dbReference>
<evidence type="ECO:0000313" key="10">
    <source>
        <dbReference type="Proteomes" id="UP000199564"/>
    </source>
</evidence>
<dbReference type="InterPro" id="IPR005805">
    <property type="entry name" value="Rieske_Fe-S_prot_C"/>
</dbReference>
<feature type="region of interest" description="Disordered" evidence="7">
    <location>
        <begin position="41"/>
        <end position="64"/>
    </location>
</feature>
<dbReference type="CDD" id="cd03467">
    <property type="entry name" value="Rieske"/>
    <property type="match status" value="1"/>
</dbReference>
<evidence type="ECO:0000256" key="6">
    <source>
        <dbReference type="ARBA" id="ARBA00034078"/>
    </source>
</evidence>
<dbReference type="SUPFAM" id="SSF50022">
    <property type="entry name" value="ISP domain"/>
    <property type="match status" value="1"/>
</dbReference>
<accession>A0A1I5GTF2</accession>
<dbReference type="GO" id="GO:0051537">
    <property type="term" value="F:2 iron, 2 sulfur cluster binding"/>
    <property type="evidence" value="ECO:0007669"/>
    <property type="project" value="UniProtKB-KW"/>
</dbReference>
<keyword evidence="3" id="KW-0408">Iron</keyword>